<reference evidence="1" key="2">
    <citation type="submission" date="2025-03" db="EMBL/GenBank/DDBJ databases">
        <authorList>
            <consortium name="ELIXIR-Norway"/>
            <consortium name="Elixir Norway"/>
        </authorList>
    </citation>
    <scope>NUCLEOTIDE SEQUENCE</scope>
</reference>
<proteinExistence type="predicted"/>
<feature type="non-terminal residue" evidence="1">
    <location>
        <position position="109"/>
    </location>
</feature>
<reference evidence="1" key="1">
    <citation type="submission" date="2023-05" db="EMBL/GenBank/DDBJ databases">
        <authorList>
            <consortium name="ELIXIR-Norway"/>
        </authorList>
    </citation>
    <scope>NUCLEOTIDE SEQUENCE</scope>
</reference>
<name>A0AC59YVQ2_RANTA</name>
<evidence type="ECO:0000313" key="2">
    <source>
        <dbReference type="Proteomes" id="UP001162501"/>
    </source>
</evidence>
<organism evidence="1 2">
    <name type="scientific">Rangifer tarandus platyrhynchus</name>
    <name type="common">Svalbard reindeer</name>
    <dbReference type="NCBI Taxonomy" id="3082113"/>
    <lineage>
        <taxon>Eukaryota</taxon>
        <taxon>Metazoa</taxon>
        <taxon>Chordata</taxon>
        <taxon>Craniata</taxon>
        <taxon>Vertebrata</taxon>
        <taxon>Euteleostomi</taxon>
        <taxon>Mammalia</taxon>
        <taxon>Eutheria</taxon>
        <taxon>Laurasiatheria</taxon>
        <taxon>Artiodactyla</taxon>
        <taxon>Ruminantia</taxon>
        <taxon>Pecora</taxon>
        <taxon>Cervidae</taxon>
        <taxon>Odocoileinae</taxon>
        <taxon>Rangifer</taxon>
    </lineage>
</organism>
<sequence length="109" mass="12008">MQVWKAWFRCFSRTARASLASCVLLHSSWDGMGMPEEGMAATAVLHLRQTLGSLDFLLGQFVEKFGSHPPGPHRCPGEAQRERRSQGTGGRSSLIKESHQVIAGGWDVK</sequence>
<protein>
    <submittedName>
        <fullName evidence="1">Uncharacterized protein</fullName>
    </submittedName>
</protein>
<dbReference type="EMBL" id="OX596104">
    <property type="protein sequence ID" value="CAN0016450.1"/>
    <property type="molecule type" value="Genomic_DNA"/>
</dbReference>
<dbReference type="Proteomes" id="UP001162501">
    <property type="component" value="Chromosome 20"/>
</dbReference>
<accession>A0AC59YVQ2</accession>
<gene>
    <name evidence="1" type="ORF">MRATA1EN22A_LOCUS10792</name>
</gene>
<evidence type="ECO:0000313" key="1">
    <source>
        <dbReference type="EMBL" id="CAN0016450.1"/>
    </source>
</evidence>